<dbReference type="PANTHER" id="PTHR46310:SF7">
    <property type="entry name" value="AMIDASE 1"/>
    <property type="match status" value="1"/>
</dbReference>
<keyword evidence="1" id="KW-0732">Signal</keyword>
<dbReference type="EMBL" id="JBCAWK010000002">
    <property type="protein sequence ID" value="KAK8865571.1"/>
    <property type="molecule type" value="Genomic_DNA"/>
</dbReference>
<evidence type="ECO:0008006" key="6">
    <source>
        <dbReference type="Google" id="ProtNLM"/>
    </source>
</evidence>
<comment type="caution">
    <text evidence="4">The sequence shown here is derived from an EMBL/GenBank/DDBJ whole genome shotgun (WGS) entry which is preliminary data.</text>
</comment>
<dbReference type="Pfam" id="PF26053">
    <property type="entry name" value="DUF8016"/>
    <property type="match status" value="1"/>
</dbReference>
<dbReference type="InterPro" id="IPR036928">
    <property type="entry name" value="AS_sf"/>
</dbReference>
<sequence>MLGFIFLALAALPAFSQASQLAGHENYARDARRSLQRSLKSEKRAASEFSFDPQIITFSVGDKQYLSPTGSAFKSHSISEKWGLNDYKGQTLPVTVIQVDGHVTCDVLGKKVETFSSVDDVWDQSFMSAIILTTNSSFHVASDVAGCVKGWGGSLIIKSGEATSDVADIGLAAVDSGFIPQGPYIAKIGDGITLTQVYRSYRDEAQAFTTAVLATEQNTFVPLSAPVLGLNTLSIPVPSRLYYRDLPNARPLEGRRIATKDLFDLAGLKTGGGSRAYFNTYPPRDATAVSIQRLIDQAHTTGLTTPLDLTRESTSLSTPTDSSSGGSIIDPASVQGVFGLRPTWNAISLQGVIPMQATQDTAGFFARDAVAGAEFAKGWYGDRFNNYTQLPPTLILPNDSWTFPDGFAGTETFETFRQSLISLVQPSDIDGRSFEGFWNSTGTYDAVGGQSAASYMNTTYANLITYYQWHNFGAQWFEDYASQNDGRTPFVDPSPSTRWGWGRNLTEAEFNASSTEKQTWKNLIDSQVLVSDNTSCSSSLVVYPYGLGNTNYRNVYRRAPGVPFGFGYPAQMSGVPQIIVPIGQIPYESTVSNHTEYLPLTVTMFAANGCDYVLWDLAARLQETGIISSVAAGSVPYPDKV</sequence>
<evidence type="ECO:0000313" key="5">
    <source>
        <dbReference type="Proteomes" id="UP001388673"/>
    </source>
</evidence>
<organism evidence="4 5">
    <name type="scientific">Kwoniella newhampshirensis</name>
    <dbReference type="NCBI Taxonomy" id="1651941"/>
    <lineage>
        <taxon>Eukaryota</taxon>
        <taxon>Fungi</taxon>
        <taxon>Dikarya</taxon>
        <taxon>Basidiomycota</taxon>
        <taxon>Agaricomycotina</taxon>
        <taxon>Tremellomycetes</taxon>
        <taxon>Tremellales</taxon>
        <taxon>Cryptococcaceae</taxon>
        <taxon>Kwoniella</taxon>
    </lineage>
</organism>
<protein>
    <recommendedName>
        <fullName evidence="6">Amidase domain-containing protein</fullName>
    </recommendedName>
</protein>
<evidence type="ECO:0000313" key="4">
    <source>
        <dbReference type="EMBL" id="KAK8865571.1"/>
    </source>
</evidence>
<dbReference type="Proteomes" id="UP001388673">
    <property type="component" value="Unassembled WGS sequence"/>
</dbReference>
<feature type="signal peptide" evidence="1">
    <location>
        <begin position="1"/>
        <end position="18"/>
    </location>
</feature>
<evidence type="ECO:0000259" key="2">
    <source>
        <dbReference type="Pfam" id="PF01425"/>
    </source>
</evidence>
<evidence type="ECO:0000256" key="1">
    <source>
        <dbReference type="SAM" id="SignalP"/>
    </source>
</evidence>
<feature type="domain" description="Amidase" evidence="2">
    <location>
        <begin position="324"/>
        <end position="391"/>
    </location>
</feature>
<reference evidence="4 5" key="1">
    <citation type="journal article" date="2024" name="bioRxiv">
        <title>Comparative genomics of Cryptococcus and Kwoniella reveals pathogenesis evolution and contrasting karyotype dynamics via intercentromeric recombination or chromosome fusion.</title>
        <authorList>
            <person name="Coelho M.A."/>
            <person name="David-Palma M."/>
            <person name="Shea T."/>
            <person name="Bowers K."/>
            <person name="McGinley-Smith S."/>
            <person name="Mohammad A.W."/>
            <person name="Gnirke A."/>
            <person name="Yurkov A.M."/>
            <person name="Nowrousian M."/>
            <person name="Sun S."/>
            <person name="Cuomo C.A."/>
            <person name="Heitman J."/>
        </authorList>
    </citation>
    <scope>NUCLEOTIDE SEQUENCE [LARGE SCALE GENOMIC DNA]</scope>
    <source>
        <strain evidence="4 5">CBS 13917</strain>
    </source>
</reference>
<dbReference type="Pfam" id="PF01425">
    <property type="entry name" value="Amidase"/>
    <property type="match status" value="1"/>
</dbReference>
<keyword evidence="5" id="KW-1185">Reference proteome</keyword>
<proteinExistence type="predicted"/>
<dbReference type="AlphaFoldDB" id="A0AAW0Z3S4"/>
<dbReference type="InterPro" id="IPR058329">
    <property type="entry name" value="Arp1_N"/>
</dbReference>
<accession>A0AAW0Z3S4</accession>
<dbReference type="SUPFAM" id="SSF75304">
    <property type="entry name" value="Amidase signature (AS) enzymes"/>
    <property type="match status" value="1"/>
</dbReference>
<feature type="domain" description="Scytalone dehydratase-like protein Arp1 N-terminal" evidence="3">
    <location>
        <begin position="88"/>
        <end position="199"/>
    </location>
</feature>
<name>A0AAW0Z3S4_9TREE</name>
<dbReference type="GeneID" id="92177975"/>
<feature type="chain" id="PRO_5043609462" description="Amidase domain-containing protein" evidence="1">
    <location>
        <begin position="19"/>
        <end position="641"/>
    </location>
</feature>
<dbReference type="InterPro" id="IPR023631">
    <property type="entry name" value="Amidase_dom"/>
</dbReference>
<dbReference type="KEGG" id="kne:92177975"/>
<evidence type="ECO:0000259" key="3">
    <source>
        <dbReference type="Pfam" id="PF26053"/>
    </source>
</evidence>
<gene>
    <name evidence="4" type="ORF">IAR55_000715</name>
</gene>
<dbReference type="PANTHER" id="PTHR46310">
    <property type="entry name" value="AMIDASE 1"/>
    <property type="match status" value="1"/>
</dbReference>
<dbReference type="RefSeq" id="XP_066805050.1">
    <property type="nucleotide sequence ID" value="XM_066943849.1"/>
</dbReference>
<dbReference type="Gene3D" id="3.90.1300.10">
    <property type="entry name" value="Amidase signature (AS) domain"/>
    <property type="match status" value="2"/>
</dbReference>